<dbReference type="Pfam" id="PF08223">
    <property type="entry name" value="PaaX_C"/>
    <property type="match status" value="1"/>
</dbReference>
<dbReference type="EMBL" id="JBHSEL010000045">
    <property type="protein sequence ID" value="MFC4624771.1"/>
    <property type="molecule type" value="Genomic_DNA"/>
</dbReference>
<evidence type="ECO:0000313" key="4">
    <source>
        <dbReference type="Proteomes" id="UP001596042"/>
    </source>
</evidence>
<dbReference type="Gene3D" id="1.20.58.1460">
    <property type="match status" value="1"/>
</dbReference>
<dbReference type="PANTHER" id="PTHR30319:SF1">
    <property type="entry name" value="TRANSCRIPTIONAL REPRESSOR PAAX"/>
    <property type="match status" value="1"/>
</dbReference>
<dbReference type="Gene3D" id="1.10.10.10">
    <property type="entry name" value="Winged helix-like DNA-binding domain superfamily/Winged helix DNA-binding domain"/>
    <property type="match status" value="1"/>
</dbReference>
<dbReference type="RefSeq" id="WP_374833471.1">
    <property type="nucleotide sequence ID" value="NZ_JBHEEZ010000025.1"/>
</dbReference>
<proteinExistence type="predicted"/>
<evidence type="ECO:0000259" key="2">
    <source>
        <dbReference type="Pfam" id="PF08223"/>
    </source>
</evidence>
<name>A0ABV9H5I1_9HYPH</name>
<sequence>MRDAARILNDLLAGLSLRAASVIVTIYGDIVVPRGGTLWMGTLIQICADLGLSETLVRTAVSRLVAAGQLTGMREGRRSFYQLAEAAEEEFAAAAELLYGREQPAEGWAIHRCELPNDIIRKSSLARIGPDLYLRPRHRGEKIALPGLSFTAEVNGGSEFLPEYIASLWDLEALSAGYRRFIDHFEPVDRALQSGIRLDGRRAVAVRLLLVHVYRSVLLRDPRLPGEALPANWPAPEARALFARLYRALTPNAESYIAQNHENALGLLPEKTPATIQRLNSLNA</sequence>
<reference evidence="4" key="1">
    <citation type="journal article" date="2019" name="Int. J. Syst. Evol. Microbiol.">
        <title>The Global Catalogue of Microorganisms (GCM) 10K type strain sequencing project: providing services to taxonomists for standard genome sequencing and annotation.</title>
        <authorList>
            <consortium name="The Broad Institute Genomics Platform"/>
            <consortium name="The Broad Institute Genome Sequencing Center for Infectious Disease"/>
            <person name="Wu L."/>
            <person name="Ma J."/>
        </authorList>
    </citation>
    <scope>NUCLEOTIDE SEQUENCE [LARGE SCALE GENOMIC DNA]</scope>
    <source>
        <strain evidence="4">CGMCC 1.15731</strain>
    </source>
</reference>
<dbReference type="InterPro" id="IPR012906">
    <property type="entry name" value="PaaX-like_N"/>
</dbReference>
<gene>
    <name evidence="3" type="ORF">ACFO1V_05960</name>
</gene>
<dbReference type="Proteomes" id="UP001596042">
    <property type="component" value="Unassembled WGS sequence"/>
</dbReference>
<dbReference type="InterPro" id="IPR013225">
    <property type="entry name" value="PaaX_C"/>
</dbReference>
<feature type="domain" description="Transcriptional repressor PaaX-like N-terminal" evidence="1">
    <location>
        <begin position="18"/>
        <end position="86"/>
    </location>
</feature>
<keyword evidence="4" id="KW-1185">Reference proteome</keyword>
<organism evidence="3 4">
    <name type="scientific">Daeguia caeni</name>
    <dbReference type="NCBI Taxonomy" id="439612"/>
    <lineage>
        <taxon>Bacteria</taxon>
        <taxon>Pseudomonadati</taxon>
        <taxon>Pseudomonadota</taxon>
        <taxon>Alphaproteobacteria</taxon>
        <taxon>Hyphomicrobiales</taxon>
        <taxon>Brucellaceae</taxon>
        <taxon>Daeguia</taxon>
    </lineage>
</organism>
<comment type="caution">
    <text evidence="3">The sequence shown here is derived from an EMBL/GenBank/DDBJ whole genome shotgun (WGS) entry which is preliminary data.</text>
</comment>
<dbReference type="Pfam" id="PF07848">
    <property type="entry name" value="PaaX"/>
    <property type="match status" value="1"/>
</dbReference>
<dbReference type="InterPro" id="IPR036388">
    <property type="entry name" value="WH-like_DNA-bd_sf"/>
</dbReference>
<evidence type="ECO:0000313" key="3">
    <source>
        <dbReference type="EMBL" id="MFC4624771.1"/>
    </source>
</evidence>
<dbReference type="InterPro" id="IPR011965">
    <property type="entry name" value="PaaX_trns_reg"/>
</dbReference>
<protein>
    <submittedName>
        <fullName evidence="3">PaaX family transcriptional regulator C-terminal domain-containing protein</fullName>
    </submittedName>
</protein>
<evidence type="ECO:0000259" key="1">
    <source>
        <dbReference type="Pfam" id="PF07848"/>
    </source>
</evidence>
<dbReference type="PANTHER" id="PTHR30319">
    <property type="entry name" value="PHENYLACETIC ACID REGULATOR-RELATED TRANSCRIPTIONAL REPRESSOR"/>
    <property type="match status" value="1"/>
</dbReference>
<dbReference type="PIRSF" id="PIRSF020623">
    <property type="entry name" value="PaaX"/>
    <property type="match status" value="1"/>
</dbReference>
<accession>A0ABV9H5I1</accession>
<feature type="domain" description="Transcriptional repressor PaaX-like C-terminal" evidence="2">
    <location>
        <begin position="169"/>
        <end position="258"/>
    </location>
</feature>